<evidence type="ECO:0000259" key="15">
    <source>
        <dbReference type="PROSITE" id="PS50013"/>
    </source>
</evidence>
<feature type="domain" description="Integrase catalytic" evidence="16">
    <location>
        <begin position="419"/>
        <end position="583"/>
    </location>
</feature>
<keyword evidence="10" id="KW-0548">Nucleotidyltransferase</keyword>
<dbReference type="Gene3D" id="3.30.420.10">
    <property type="entry name" value="Ribonuclease H-like superfamily/Ribonuclease H"/>
    <property type="match status" value="1"/>
</dbReference>
<dbReference type="InterPro" id="IPR041588">
    <property type="entry name" value="Integrase_H2C2"/>
</dbReference>
<keyword evidence="6" id="KW-0460">Magnesium</keyword>
<dbReference type="EMBL" id="JAVFKD010000001">
    <property type="protein sequence ID" value="KAK5997649.1"/>
    <property type="molecule type" value="Genomic_DNA"/>
</dbReference>
<feature type="region of interest" description="Disordered" evidence="14">
    <location>
        <begin position="223"/>
        <end position="259"/>
    </location>
</feature>
<evidence type="ECO:0000256" key="4">
    <source>
        <dbReference type="ARBA" id="ARBA00022750"/>
    </source>
</evidence>
<evidence type="ECO:0000313" key="20">
    <source>
        <dbReference type="Proteomes" id="UP001338125"/>
    </source>
</evidence>
<dbReference type="Pfam" id="PF00385">
    <property type="entry name" value="Chromo"/>
    <property type="match status" value="1"/>
</dbReference>
<evidence type="ECO:0000313" key="17">
    <source>
        <dbReference type="EMBL" id="KAK5988598.1"/>
    </source>
</evidence>
<keyword evidence="4" id="KW-0064">Aspartyl protease</keyword>
<keyword evidence="11" id="KW-0238">DNA-binding</keyword>
<keyword evidence="8" id="KW-0229">DNA integration</keyword>
<dbReference type="InterPro" id="IPR016197">
    <property type="entry name" value="Chromo-like_dom_sf"/>
</dbReference>
<dbReference type="SMART" id="SM00298">
    <property type="entry name" value="CHROMO"/>
    <property type="match status" value="1"/>
</dbReference>
<feature type="compositionally biased region" description="Polar residues" evidence="14">
    <location>
        <begin position="226"/>
        <end position="237"/>
    </location>
</feature>
<evidence type="ECO:0000256" key="1">
    <source>
        <dbReference type="ARBA" id="ARBA00011353"/>
    </source>
</evidence>
<comment type="caution">
    <text evidence="19">The sequence shown here is derived from an EMBL/GenBank/DDBJ whole genome shotgun (WGS) entry which is preliminary data.</text>
</comment>
<evidence type="ECO:0000256" key="8">
    <source>
        <dbReference type="ARBA" id="ARBA00022908"/>
    </source>
</evidence>
<dbReference type="Pfam" id="PF17921">
    <property type="entry name" value="Integrase_H2C2"/>
    <property type="match status" value="1"/>
</dbReference>
<dbReference type="EMBL" id="JAVFKD010000010">
    <property type="protein sequence ID" value="KAK5994415.1"/>
    <property type="molecule type" value="Genomic_DNA"/>
</dbReference>
<dbReference type="CDD" id="cd18978">
    <property type="entry name" value="CD_DDE_transposase_like"/>
    <property type="match status" value="1"/>
</dbReference>
<evidence type="ECO:0000256" key="3">
    <source>
        <dbReference type="ARBA" id="ARBA00022723"/>
    </source>
</evidence>
<gene>
    <name evidence="19" type="ORF">PT974_00004</name>
    <name evidence="18" type="ORF">PT974_04889</name>
    <name evidence="17" type="ORF">PT974_10084</name>
</gene>
<evidence type="ECO:0000256" key="12">
    <source>
        <dbReference type="ARBA" id="ARBA00023172"/>
    </source>
</evidence>
<evidence type="ECO:0000256" key="5">
    <source>
        <dbReference type="ARBA" id="ARBA00022801"/>
    </source>
</evidence>
<feature type="region of interest" description="Disordered" evidence="14">
    <location>
        <begin position="568"/>
        <end position="587"/>
    </location>
</feature>
<name>A0ABR0SZN3_9HYPO</name>
<keyword evidence="20" id="KW-1185">Reference proteome</keyword>
<dbReference type="InterPro" id="IPR050951">
    <property type="entry name" value="Retrovirus_Pol_polyprotein"/>
</dbReference>
<dbReference type="EMBL" id="JAVFKD010000015">
    <property type="protein sequence ID" value="KAK5988598.1"/>
    <property type="molecule type" value="Genomic_DNA"/>
</dbReference>
<reference evidence="19 20" key="1">
    <citation type="submission" date="2024-01" db="EMBL/GenBank/DDBJ databases">
        <title>Complete genome of Cladobotryum mycophilum ATHUM6906.</title>
        <authorList>
            <person name="Christinaki A.C."/>
            <person name="Myridakis A.I."/>
            <person name="Kouvelis V.N."/>
        </authorList>
    </citation>
    <scope>NUCLEOTIDE SEQUENCE [LARGE SCALE GENOMIC DNA]</scope>
    <source>
        <strain evidence="19 20">ATHUM6906</strain>
    </source>
</reference>
<evidence type="ECO:0000256" key="6">
    <source>
        <dbReference type="ARBA" id="ARBA00022842"/>
    </source>
</evidence>
<dbReference type="PROSITE" id="PS50013">
    <property type="entry name" value="CHROMO_2"/>
    <property type="match status" value="1"/>
</dbReference>
<dbReference type="Gene3D" id="1.10.340.70">
    <property type="match status" value="1"/>
</dbReference>
<keyword evidence="7" id="KW-0694">RNA-binding</keyword>
<evidence type="ECO:0000313" key="19">
    <source>
        <dbReference type="EMBL" id="KAK5997649.1"/>
    </source>
</evidence>
<dbReference type="Pfam" id="PF00665">
    <property type="entry name" value="rve"/>
    <property type="match status" value="1"/>
</dbReference>
<evidence type="ECO:0000259" key="16">
    <source>
        <dbReference type="PROSITE" id="PS50994"/>
    </source>
</evidence>
<keyword evidence="2" id="KW-0645">Protease</keyword>
<dbReference type="Gene3D" id="2.40.50.40">
    <property type="match status" value="1"/>
</dbReference>
<dbReference type="PROSITE" id="PS50994">
    <property type="entry name" value="INTEGRASE"/>
    <property type="match status" value="1"/>
</dbReference>
<dbReference type="SUPFAM" id="SSF53098">
    <property type="entry name" value="Ribonuclease H-like"/>
    <property type="match status" value="1"/>
</dbReference>
<keyword evidence="10" id="KW-0808">Transferase</keyword>
<comment type="subunit">
    <text evidence="1">Component of the NuA4 histone acetyltransferase complex.</text>
</comment>
<evidence type="ECO:0000256" key="2">
    <source>
        <dbReference type="ARBA" id="ARBA00022670"/>
    </source>
</evidence>
<evidence type="ECO:0000256" key="11">
    <source>
        <dbReference type="ARBA" id="ARBA00023125"/>
    </source>
</evidence>
<evidence type="ECO:0000256" key="7">
    <source>
        <dbReference type="ARBA" id="ARBA00022884"/>
    </source>
</evidence>
<keyword evidence="9" id="KW-0695">RNA-directed DNA polymerase</keyword>
<accession>A0ABR0SZN3</accession>
<dbReference type="InterPro" id="IPR023780">
    <property type="entry name" value="Chromo_domain"/>
</dbReference>
<evidence type="ECO:0000256" key="14">
    <source>
        <dbReference type="SAM" id="MobiDB-lite"/>
    </source>
</evidence>
<keyword evidence="12" id="KW-0233">DNA recombination</keyword>
<proteinExistence type="predicted"/>
<dbReference type="SUPFAM" id="SSF54160">
    <property type="entry name" value="Chromo domain-like"/>
    <property type="match status" value="1"/>
</dbReference>
<evidence type="ECO:0000256" key="10">
    <source>
        <dbReference type="ARBA" id="ARBA00022932"/>
    </source>
</evidence>
<dbReference type="InterPro" id="IPR012337">
    <property type="entry name" value="RNaseH-like_sf"/>
</dbReference>
<dbReference type="InterPro" id="IPR000953">
    <property type="entry name" value="Chromo/chromo_shadow_dom"/>
</dbReference>
<keyword evidence="3" id="KW-0479">Metal-binding</keyword>
<evidence type="ECO:0000256" key="13">
    <source>
        <dbReference type="SAM" id="Coils"/>
    </source>
</evidence>
<feature type="domain" description="Chromo" evidence="15">
    <location>
        <begin position="724"/>
        <end position="781"/>
    </location>
</feature>
<dbReference type="InterPro" id="IPR001584">
    <property type="entry name" value="Integrase_cat-core"/>
</dbReference>
<protein>
    <submittedName>
        <fullName evidence="19">Transposon Tf2-11 polyprotein</fullName>
    </submittedName>
</protein>
<evidence type="ECO:0000313" key="18">
    <source>
        <dbReference type="EMBL" id="KAK5994415.1"/>
    </source>
</evidence>
<keyword evidence="5" id="KW-0378">Hydrolase</keyword>
<keyword evidence="13" id="KW-0175">Coiled coil</keyword>
<dbReference type="Proteomes" id="UP001338125">
    <property type="component" value="Unassembled WGS sequence"/>
</dbReference>
<keyword evidence="10" id="KW-0239">DNA-directed DNA polymerase</keyword>
<dbReference type="InterPro" id="IPR036397">
    <property type="entry name" value="RNaseH_sf"/>
</dbReference>
<evidence type="ECO:0000256" key="9">
    <source>
        <dbReference type="ARBA" id="ARBA00022918"/>
    </source>
</evidence>
<dbReference type="PANTHER" id="PTHR37984">
    <property type="entry name" value="PROTEIN CBG26694"/>
    <property type="match status" value="1"/>
</dbReference>
<feature type="coiled-coil region" evidence="13">
    <location>
        <begin position="605"/>
        <end position="632"/>
    </location>
</feature>
<dbReference type="PANTHER" id="PTHR37984:SF15">
    <property type="entry name" value="INTEGRASE CATALYTIC DOMAIN-CONTAINING PROTEIN"/>
    <property type="match status" value="1"/>
</dbReference>
<dbReference type="Pfam" id="PF24626">
    <property type="entry name" value="SH3_Tf2-1"/>
    <property type="match status" value="1"/>
</dbReference>
<organism evidence="19 20">
    <name type="scientific">Cladobotryum mycophilum</name>
    <dbReference type="NCBI Taxonomy" id="491253"/>
    <lineage>
        <taxon>Eukaryota</taxon>
        <taxon>Fungi</taxon>
        <taxon>Dikarya</taxon>
        <taxon>Ascomycota</taxon>
        <taxon>Pezizomycotina</taxon>
        <taxon>Sordariomycetes</taxon>
        <taxon>Hypocreomycetidae</taxon>
        <taxon>Hypocreales</taxon>
        <taxon>Hypocreaceae</taxon>
        <taxon>Cladobotryum</taxon>
    </lineage>
</organism>
<dbReference type="InterPro" id="IPR056924">
    <property type="entry name" value="SH3_Tf2-1"/>
</dbReference>
<sequence length="785" mass="89405">MIIKTSIRRANQWQAASALGDTGSRANLMHIGLLPENVKPRIKPTTEMVVDVQRNPIQVYGEVEVVMKITDSSGIAKIRKVPFVIAEIPFEPLILGKPWFNEHNPWILNWEDNFWVHPPSRDNCELVTTPKAFRRAKLEARATYVLTHTTEDPQEALARDFKNLVLQSPGPPRPEQPSNEKAARKWEDLYPEYTKLFDMLPMFLAKFAQETALATEGRLAKKKISESVNGSRATSAGSLGPRSVSALEEGTTRGMLGDGEGRLYRSGSLVRRLRLVRAAGKTPTAGHDNDELGEPLESALRRAQEADPEAKKLLEKLRGGSELSRRERRRWRLNDKGSLLLQDRLYVPVGMRKEILMLIHDDPAAGHQGVTRTLKRARLWYTWPGMREDIVEHIRFCHECQTNKGRQHLPYGELAALPIPNEPFEEISMDFITGLPSVVDIHGRKRDAILVIVDRLTKYCVFVATSKSLTAEGLANILLDKIFRDYGIPEGIVTDRGSLFTSGYWRTFCHLIAMKRRLSTAFHPQTDGQTERMNQGIEHYLRTYGASQQDDWVDWLPLAQFAYNTGSHASTGESPAKALRGYEPRGPGAAREDLRIVNEQGGLRSEELRKNLEAIKERLAKAQETYAKYYNKKHINKQFELGQKVLLSTKNLKLKRPSKKLAAKYLGPYEITRVIGDHKLAYELELPKTMRIHNVFPISVLEEYRGDASARSQEDNLVEEDEVFDIERLIAHKGNKGRKYLVKWVGYPDSENSWVPRKDFTDRSIWQEYDRLVQSEAAAKQMRNS</sequence>